<dbReference type="CDD" id="cd00067">
    <property type="entry name" value="GAL4"/>
    <property type="match status" value="1"/>
</dbReference>
<feature type="compositionally biased region" description="Basic and acidic residues" evidence="4">
    <location>
        <begin position="699"/>
        <end position="713"/>
    </location>
</feature>
<evidence type="ECO:0000256" key="1">
    <source>
        <dbReference type="ARBA" id="ARBA00004123"/>
    </source>
</evidence>
<dbReference type="SUPFAM" id="SSF57701">
    <property type="entry name" value="Zn2/Cys6 DNA-binding domain"/>
    <property type="match status" value="1"/>
</dbReference>
<dbReference type="GO" id="GO:0008270">
    <property type="term" value="F:zinc ion binding"/>
    <property type="evidence" value="ECO:0007669"/>
    <property type="project" value="InterPro"/>
</dbReference>
<feature type="domain" description="Zn(2)-C6 fungal-type" evidence="5">
    <location>
        <begin position="50"/>
        <end position="79"/>
    </location>
</feature>
<comment type="caution">
    <text evidence="6">The sequence shown here is derived from an EMBL/GenBank/DDBJ whole genome shotgun (WGS) entry which is preliminary data.</text>
</comment>
<organism evidence="6 7">
    <name type="scientific">Zalerion maritima</name>
    <dbReference type="NCBI Taxonomy" id="339359"/>
    <lineage>
        <taxon>Eukaryota</taxon>
        <taxon>Fungi</taxon>
        <taxon>Dikarya</taxon>
        <taxon>Ascomycota</taxon>
        <taxon>Pezizomycotina</taxon>
        <taxon>Sordariomycetes</taxon>
        <taxon>Lulworthiomycetidae</taxon>
        <taxon>Lulworthiales</taxon>
        <taxon>Lulworthiaceae</taxon>
        <taxon>Zalerion</taxon>
    </lineage>
</organism>
<feature type="region of interest" description="Disordered" evidence="4">
    <location>
        <begin position="688"/>
        <end position="713"/>
    </location>
</feature>
<dbReference type="SMART" id="SM00906">
    <property type="entry name" value="Fungal_trans"/>
    <property type="match status" value="1"/>
</dbReference>
<evidence type="ECO:0000313" key="6">
    <source>
        <dbReference type="EMBL" id="KAJ2907279.1"/>
    </source>
</evidence>
<dbReference type="Pfam" id="PF00172">
    <property type="entry name" value="Zn_clus"/>
    <property type="match status" value="1"/>
</dbReference>
<feature type="region of interest" description="Disordered" evidence="4">
    <location>
        <begin position="114"/>
        <end position="172"/>
    </location>
</feature>
<dbReference type="GO" id="GO:0003677">
    <property type="term" value="F:DNA binding"/>
    <property type="evidence" value="ECO:0007669"/>
    <property type="project" value="InterPro"/>
</dbReference>
<feature type="region of interest" description="Disordered" evidence="4">
    <location>
        <begin position="200"/>
        <end position="229"/>
    </location>
</feature>
<keyword evidence="2" id="KW-0479">Metal-binding</keyword>
<dbReference type="InterPro" id="IPR001138">
    <property type="entry name" value="Zn2Cys6_DnaBD"/>
</dbReference>
<feature type="compositionally biased region" description="Basic and acidic residues" evidence="4">
    <location>
        <begin position="139"/>
        <end position="157"/>
    </location>
</feature>
<dbReference type="InterPro" id="IPR036864">
    <property type="entry name" value="Zn2-C6_fun-type_DNA-bd_sf"/>
</dbReference>
<accession>A0AAD5WXN8</accession>
<dbReference type="Gene3D" id="4.10.240.10">
    <property type="entry name" value="Zn(2)-C6 fungal-type DNA-binding domain"/>
    <property type="match status" value="1"/>
</dbReference>
<dbReference type="PROSITE" id="PS50048">
    <property type="entry name" value="ZN2_CY6_FUNGAL_2"/>
    <property type="match status" value="1"/>
</dbReference>
<dbReference type="PANTHER" id="PTHR31001">
    <property type="entry name" value="UNCHARACTERIZED TRANSCRIPTIONAL REGULATORY PROTEIN"/>
    <property type="match status" value="1"/>
</dbReference>
<protein>
    <submittedName>
        <fullName evidence="6">Fungal-specific transcription factor</fullName>
    </submittedName>
</protein>
<gene>
    <name evidence="6" type="ORF">MKZ38_005038</name>
</gene>
<dbReference type="EMBL" id="JAKWBI020000002">
    <property type="protein sequence ID" value="KAJ2907279.1"/>
    <property type="molecule type" value="Genomic_DNA"/>
</dbReference>
<dbReference type="InterPro" id="IPR050613">
    <property type="entry name" value="Sec_Metabolite_Reg"/>
</dbReference>
<dbReference type="GO" id="GO:0006351">
    <property type="term" value="P:DNA-templated transcription"/>
    <property type="evidence" value="ECO:0007669"/>
    <property type="project" value="InterPro"/>
</dbReference>
<dbReference type="PROSITE" id="PS00463">
    <property type="entry name" value="ZN2_CY6_FUNGAL_1"/>
    <property type="match status" value="1"/>
</dbReference>
<sequence>MQTAIHDDHSRGEEMMEPHSRPLGPEPIPQQLISSNASGPYRRLKKSERSCAVCHRRKVKCDKKSPCSTCARAGVTCCYPSESGSKPPARQPKTTISDIATRLAQLERTLVAVSNSGGGKGLGQSSENITSPSSSSENRSLDDQHHQPGRQCLRDHSFGGTREATPTGDEIIVHGGGSSRYINEVILSRLLEAEEDIQSFMDSPHSQPGNTEDDIQSRPSTPPLHGPIGLFAADSLAQTGLLQAINSLRPTPRQAIQLWELYVQNVDPSHKVLHIPSDQNTIFSSIANPDSTPPDAQCLLFAILLAAITILTPEDTKDLLGDSKGRLSRNFKLGFDLSFAQSDFLNKPNMRGLQGAEILLFTLRAHNFGRSGWILNGMLLRAAVSIGLHRDGANFPGISPFEAEMRRRLWWLIWAADTRAAEDHGLSVDTRESSVSVQLPLNVNDSAMDPESTRIEPPQKAQWTNMTLSLIMIHMSIAIRDFQRAMAQSSINETITPQALEGLETLRRDVVKTFEKHVEELIAPCNLDIPVQRSAVLKARIVMRKFNFSTSLQVSNLGLRGRGDPAVHGVNKPTKQRLEEACAILELKKEFLGDDLLRNWHWTSEMYPQYYVILYVLWHLCVRPSDPNAQRAWDAIEIVFDTEKSRKRRQGNAIDTSSSKWAVFNALSQKAIQARQISTNTADLKTETSLLDAGPRRNHGSEMGKEERPTDSEMHAESIIDNMVWDPTFVDWDLLVNDVGAGSI</sequence>
<dbReference type="CDD" id="cd12148">
    <property type="entry name" value="fungal_TF_MHR"/>
    <property type="match status" value="1"/>
</dbReference>
<dbReference type="AlphaFoldDB" id="A0AAD5WXN8"/>
<evidence type="ECO:0000259" key="5">
    <source>
        <dbReference type="PROSITE" id="PS50048"/>
    </source>
</evidence>
<name>A0AAD5WXN8_9PEZI</name>
<comment type="subcellular location">
    <subcellularLocation>
        <location evidence="1">Nucleus</location>
    </subcellularLocation>
</comment>
<feature type="compositionally biased region" description="Low complexity" evidence="4">
    <location>
        <begin position="125"/>
        <end position="138"/>
    </location>
</feature>
<dbReference type="PANTHER" id="PTHR31001:SF57">
    <property type="entry name" value="ZN(II)2CYS6 TRANSCRIPTION FACTOR (EUROFUNG)"/>
    <property type="match status" value="1"/>
</dbReference>
<feature type="compositionally biased region" description="Polar residues" evidence="4">
    <location>
        <begin position="200"/>
        <end position="210"/>
    </location>
</feature>
<feature type="compositionally biased region" description="Basic and acidic residues" evidence="4">
    <location>
        <begin position="1"/>
        <end position="20"/>
    </location>
</feature>
<dbReference type="GO" id="GO:0000981">
    <property type="term" value="F:DNA-binding transcription factor activity, RNA polymerase II-specific"/>
    <property type="evidence" value="ECO:0007669"/>
    <property type="project" value="InterPro"/>
</dbReference>
<proteinExistence type="predicted"/>
<dbReference type="GO" id="GO:0005634">
    <property type="term" value="C:nucleus"/>
    <property type="evidence" value="ECO:0007669"/>
    <property type="project" value="UniProtKB-SubCell"/>
</dbReference>
<evidence type="ECO:0000256" key="4">
    <source>
        <dbReference type="SAM" id="MobiDB-lite"/>
    </source>
</evidence>
<evidence type="ECO:0000256" key="2">
    <source>
        <dbReference type="ARBA" id="ARBA00022723"/>
    </source>
</evidence>
<dbReference type="Proteomes" id="UP001201980">
    <property type="component" value="Unassembled WGS sequence"/>
</dbReference>
<reference evidence="6" key="1">
    <citation type="submission" date="2022-07" db="EMBL/GenBank/DDBJ databases">
        <title>Draft genome sequence of Zalerion maritima ATCC 34329, a (micro)plastics degrading marine fungus.</title>
        <authorList>
            <person name="Paco A."/>
            <person name="Goncalves M.F.M."/>
            <person name="Rocha-Santos T.A.P."/>
            <person name="Alves A."/>
        </authorList>
    </citation>
    <scope>NUCLEOTIDE SEQUENCE</scope>
    <source>
        <strain evidence="6">ATCC 34329</strain>
    </source>
</reference>
<evidence type="ECO:0000313" key="7">
    <source>
        <dbReference type="Proteomes" id="UP001201980"/>
    </source>
</evidence>
<keyword evidence="7" id="KW-1185">Reference proteome</keyword>
<evidence type="ECO:0000256" key="3">
    <source>
        <dbReference type="ARBA" id="ARBA00023242"/>
    </source>
</evidence>
<dbReference type="Pfam" id="PF04082">
    <property type="entry name" value="Fungal_trans"/>
    <property type="match status" value="1"/>
</dbReference>
<feature type="region of interest" description="Disordered" evidence="4">
    <location>
        <begin position="1"/>
        <end position="41"/>
    </location>
</feature>
<dbReference type="InterPro" id="IPR007219">
    <property type="entry name" value="XnlR_reg_dom"/>
</dbReference>
<keyword evidence="3" id="KW-0539">Nucleus</keyword>
<dbReference type="SMART" id="SM00066">
    <property type="entry name" value="GAL4"/>
    <property type="match status" value="1"/>
</dbReference>